<dbReference type="Pfam" id="PF05345">
    <property type="entry name" value="He_PIG"/>
    <property type="match status" value="3"/>
</dbReference>
<keyword evidence="4" id="KW-0106">Calcium</keyword>
<feature type="region of interest" description="Disordered" evidence="5">
    <location>
        <begin position="634"/>
        <end position="684"/>
    </location>
</feature>
<feature type="signal peptide" evidence="6">
    <location>
        <begin position="1"/>
        <end position="25"/>
    </location>
</feature>
<dbReference type="EMBL" id="PDJF01000001">
    <property type="protein sequence ID" value="PFG27056.1"/>
    <property type="molecule type" value="Genomic_DNA"/>
</dbReference>
<protein>
    <submittedName>
        <fullName evidence="7">Putative Ig domain-containing protein</fullName>
    </submittedName>
</protein>
<dbReference type="GO" id="GO:0016020">
    <property type="term" value="C:membrane"/>
    <property type="evidence" value="ECO:0007669"/>
    <property type="project" value="InterPro"/>
</dbReference>
<organism evidence="7 8">
    <name type="scientific">Corynebacterium renale</name>
    <dbReference type="NCBI Taxonomy" id="1724"/>
    <lineage>
        <taxon>Bacteria</taxon>
        <taxon>Bacillati</taxon>
        <taxon>Actinomycetota</taxon>
        <taxon>Actinomycetes</taxon>
        <taxon>Mycobacteriales</taxon>
        <taxon>Corynebacteriaceae</taxon>
        <taxon>Corynebacterium</taxon>
    </lineage>
</organism>
<feature type="compositionally biased region" description="Polar residues" evidence="5">
    <location>
        <begin position="726"/>
        <end position="735"/>
    </location>
</feature>
<dbReference type="Pfam" id="PF18884">
    <property type="entry name" value="TSP3_bac"/>
    <property type="match status" value="3"/>
</dbReference>
<feature type="region of interest" description="Disordered" evidence="5">
    <location>
        <begin position="724"/>
        <end position="743"/>
    </location>
</feature>
<dbReference type="InterPro" id="IPR013783">
    <property type="entry name" value="Ig-like_fold"/>
</dbReference>
<keyword evidence="8" id="KW-1185">Reference proteome</keyword>
<feature type="region of interest" description="Disordered" evidence="5">
    <location>
        <begin position="774"/>
        <end position="811"/>
    </location>
</feature>
<dbReference type="SUPFAM" id="SSF49313">
    <property type="entry name" value="Cadherin-like"/>
    <property type="match status" value="3"/>
</dbReference>
<dbReference type="RefSeq" id="WP_098388659.1">
    <property type="nucleotide sequence ID" value="NZ_LS483464.1"/>
</dbReference>
<keyword evidence="2" id="KW-0964">Secreted</keyword>
<evidence type="ECO:0000313" key="8">
    <source>
        <dbReference type="Proteomes" id="UP000221653"/>
    </source>
</evidence>
<dbReference type="GO" id="GO:0005509">
    <property type="term" value="F:calcium ion binding"/>
    <property type="evidence" value="ECO:0007669"/>
    <property type="project" value="InterPro"/>
</dbReference>
<feature type="region of interest" description="Disordered" evidence="5">
    <location>
        <begin position="335"/>
        <end position="354"/>
    </location>
</feature>
<evidence type="ECO:0000256" key="6">
    <source>
        <dbReference type="SAM" id="SignalP"/>
    </source>
</evidence>
<sequence>MSIFNKSIGMALASALVVTTAPAIASAEPLGIGVTPNATENRSASSGPVIPAAVAVFNPYWLLKREADDIARKVKEANPEATDITTPEGTGKVTFTLGGKQQELKITDFVLYKDHTATGQREPELPTFTNAGENIAEKPTEMHFFRGAAGRDVKHTVKLQNFQAKFSEGDTSPATPCSNAPTKAQESQQTASGLCVFANNITVVKRKENDATPDVTVQGLPKGLSMSLVGDTRDGNRKDVKPADAKPYMAVDYAITGAIDLDAQLGKNVVTYSVPRATNPADIRVGTMNLHVYPLKDKYEPAVNTELNSQQKPLDISSLGDLTAQNLSKLVSFSAKKKPKAETEETGQPLPDGATLVVHPSQKLEPGTTQTVSVQVVYKDNQGGDSVDTFDLWVRTPALLDDIAESTVVEHAPVEPIAVTGKNLEAHPTFHTAVGRGTPNAGLPEGLTYNPETREITGTPEVTWEKGEETKEFKVEAKVTHPGGTEDVKYFTITVQRDTDRDGEPDLTDKDDDGDGFSDEVEKHAGTDSKSEKSQPMSVVKPVKSLEPIDNQTKVEGKALDAVAIKAEDPKAIITVDGLDGTGLTFDEATRTITGTPTVTWDGAEETRAITVKVAAVNEDGSGVTTNFTITVARDTDKDGEPDTTDTDDDGDGFTDTLETAAGTNPKDKDEFPATPLNPGAEADVTGAGQTVFEYQPIHDIVITPRDGATVTIDTASLPEGLTFDPATSTISGTPQVKWGSGKEEQRLTIEATVTTPAGAKTTKIITIDILRDTDKDGEPDTTDTDDDGDGYTDVTETAEGTDPKNKDEFPATLLIPTKPQIIPGKGVDRILANGVPVALDDVVRNPREGLTGTLLGGDGTPLAGASVQVDPKTGAITVTVSNGAPAGDATVVIAAKDGTTVGEIPVTIEAVDVQEPTAVNGKCVATGVGLGIPFLALIPFALGASINVPGLAQRQAEISQSIADVHRMLQQRAGIYNPDVAAWVEQLNATLKSPQVQQGMRFAGLIAYAVIAGLTIADQCVSD</sequence>
<dbReference type="STRING" id="1724.GCA_001044175_00202"/>
<name>A0A2A9DL14_9CORY</name>
<dbReference type="Proteomes" id="UP000221653">
    <property type="component" value="Unassembled WGS sequence"/>
</dbReference>
<reference evidence="7 8" key="1">
    <citation type="submission" date="2017-10" db="EMBL/GenBank/DDBJ databases">
        <title>Sequencing the genomes of 1000 actinobacteria strains.</title>
        <authorList>
            <person name="Klenk H.-P."/>
        </authorList>
    </citation>
    <scope>NUCLEOTIDE SEQUENCE [LARGE SCALE GENOMIC DNA]</scope>
    <source>
        <strain evidence="7 8">DSM 20688</strain>
    </source>
</reference>
<comment type="subcellular location">
    <subcellularLocation>
        <location evidence="1">Secreted</location>
    </subcellularLocation>
</comment>
<evidence type="ECO:0000256" key="2">
    <source>
        <dbReference type="ARBA" id="ARBA00022525"/>
    </source>
</evidence>
<comment type="caution">
    <text evidence="7">The sequence shown here is derived from an EMBL/GenBank/DDBJ whole genome shotgun (WGS) entry which is preliminary data.</text>
</comment>
<evidence type="ECO:0000313" key="7">
    <source>
        <dbReference type="EMBL" id="PFG27056.1"/>
    </source>
</evidence>
<feature type="compositionally biased region" description="Acidic residues" evidence="5">
    <location>
        <begin position="780"/>
        <end position="791"/>
    </location>
</feature>
<dbReference type="GO" id="GO:0005975">
    <property type="term" value="P:carbohydrate metabolic process"/>
    <property type="evidence" value="ECO:0007669"/>
    <property type="project" value="UniProtKB-ARBA"/>
</dbReference>
<feature type="compositionally biased region" description="Acidic residues" evidence="5">
    <location>
        <begin position="509"/>
        <end position="519"/>
    </location>
</feature>
<proteinExistence type="predicted"/>
<feature type="chain" id="PRO_5038882995" evidence="6">
    <location>
        <begin position="26"/>
        <end position="1024"/>
    </location>
</feature>
<gene>
    <name evidence="7" type="ORF">ATK06_0103</name>
</gene>
<feature type="region of interest" description="Disordered" evidence="5">
    <location>
        <begin position="495"/>
        <end position="541"/>
    </location>
</feature>
<dbReference type="InterPro" id="IPR059100">
    <property type="entry name" value="TSP3_bac"/>
</dbReference>
<dbReference type="AlphaFoldDB" id="A0A2A9DL14"/>
<dbReference type="InterPro" id="IPR015919">
    <property type="entry name" value="Cadherin-like_sf"/>
</dbReference>
<evidence type="ECO:0000256" key="3">
    <source>
        <dbReference type="ARBA" id="ARBA00022729"/>
    </source>
</evidence>
<dbReference type="Gene3D" id="2.60.40.10">
    <property type="entry name" value="Immunoglobulins"/>
    <property type="match status" value="3"/>
</dbReference>
<evidence type="ECO:0000256" key="5">
    <source>
        <dbReference type="SAM" id="MobiDB-lite"/>
    </source>
</evidence>
<keyword evidence="3 6" id="KW-0732">Signal</keyword>
<evidence type="ECO:0000256" key="4">
    <source>
        <dbReference type="ARBA" id="ARBA00022837"/>
    </source>
</evidence>
<feature type="compositionally biased region" description="Acidic residues" evidence="5">
    <location>
        <begin position="642"/>
        <end position="653"/>
    </location>
</feature>
<feature type="compositionally biased region" description="Basic and acidic residues" evidence="5">
    <location>
        <begin position="520"/>
        <end position="533"/>
    </location>
</feature>
<feature type="compositionally biased region" description="Basic and acidic residues" evidence="5">
    <location>
        <begin position="497"/>
        <end position="508"/>
    </location>
</feature>
<dbReference type="OrthoDB" id="6091599at2"/>
<accession>A0A2A9DL14</accession>
<evidence type="ECO:0000256" key="1">
    <source>
        <dbReference type="ARBA" id="ARBA00004613"/>
    </source>
</evidence>